<feature type="transmembrane region" description="Helical" evidence="8">
    <location>
        <begin position="46"/>
        <end position="68"/>
    </location>
</feature>
<feature type="transmembrane region" description="Helical" evidence="8">
    <location>
        <begin position="80"/>
        <end position="103"/>
    </location>
</feature>
<feature type="transmembrane region" description="Helical" evidence="8">
    <location>
        <begin position="17"/>
        <end position="34"/>
    </location>
</feature>
<keyword evidence="2" id="KW-1003">Cell membrane</keyword>
<dbReference type="InterPro" id="IPR026392">
    <property type="entry name" value="Exo/Archaeosortase_dom"/>
</dbReference>
<comment type="subcellular location">
    <subcellularLocation>
        <location evidence="1">Cell membrane</location>
        <topology evidence="1">Multi-pass membrane protein</topology>
    </subcellularLocation>
</comment>
<dbReference type="RefSeq" id="WP_305996762.1">
    <property type="nucleotide sequence ID" value="NZ_JAVALS010000007.1"/>
</dbReference>
<sequence>MSSTVTSARRRAESRPAGLLPALICFALAGVVLYQQEAIRAGEARLMSAIFAVALPGGSYAVRDIVFFNLGTGHAYGIQVSPLCSSAVLMAPILAISGVLFLLRRIPVGRLFRAAVLAAALVVFSNLLRYFMIALAEVSWGQAGFDVVHHFVGSFLVILAFVLAVLLLVRSGRQTHSRAA</sequence>
<comment type="caution">
    <text evidence="9">The sequence shown here is derived from an EMBL/GenBank/DDBJ whole genome shotgun (WGS) entry which is preliminary data.</text>
</comment>
<reference evidence="9 10" key="1">
    <citation type="submission" date="2023-08" db="EMBL/GenBank/DDBJ databases">
        <title>Arthrobacter horti sp. nov., isolated from forest soil.</title>
        <authorList>
            <person name="Park M."/>
        </authorList>
    </citation>
    <scope>NUCLEOTIDE SEQUENCE [LARGE SCALE GENOMIC DNA]</scope>
    <source>
        <strain evidence="9 10">YJM1</strain>
    </source>
</reference>
<dbReference type="NCBIfam" id="TIGR04178">
    <property type="entry name" value="exo_archaeo"/>
    <property type="match status" value="1"/>
</dbReference>
<organism evidence="9 10">
    <name type="scientific">Arthrobacter horti</name>
    <dbReference type="NCBI Taxonomy" id="3068273"/>
    <lineage>
        <taxon>Bacteria</taxon>
        <taxon>Bacillati</taxon>
        <taxon>Actinomycetota</taxon>
        <taxon>Actinomycetes</taxon>
        <taxon>Micrococcales</taxon>
        <taxon>Micrococcaceae</taxon>
        <taxon>Arthrobacter</taxon>
    </lineage>
</organism>
<keyword evidence="10" id="KW-1185">Reference proteome</keyword>
<keyword evidence="4 8" id="KW-0812">Transmembrane</keyword>
<evidence type="ECO:0000256" key="7">
    <source>
        <dbReference type="ARBA" id="ARBA00023136"/>
    </source>
</evidence>
<evidence type="ECO:0000256" key="4">
    <source>
        <dbReference type="ARBA" id="ARBA00022692"/>
    </source>
</evidence>
<accession>A0ABT9IQT4</accession>
<dbReference type="Pfam" id="PF09721">
    <property type="entry name" value="Exosortase_EpsH"/>
    <property type="match status" value="1"/>
</dbReference>
<protein>
    <submittedName>
        <fullName evidence="9">Exosortase S</fullName>
    </submittedName>
</protein>
<evidence type="ECO:0000256" key="2">
    <source>
        <dbReference type="ARBA" id="ARBA00022475"/>
    </source>
</evidence>
<dbReference type="Proteomes" id="UP001232725">
    <property type="component" value="Unassembled WGS sequence"/>
</dbReference>
<evidence type="ECO:0000256" key="6">
    <source>
        <dbReference type="ARBA" id="ARBA00022989"/>
    </source>
</evidence>
<proteinExistence type="predicted"/>
<evidence type="ECO:0000313" key="9">
    <source>
        <dbReference type="EMBL" id="MDP5227707.1"/>
    </source>
</evidence>
<keyword evidence="3" id="KW-0645">Protease</keyword>
<evidence type="ECO:0000256" key="5">
    <source>
        <dbReference type="ARBA" id="ARBA00022801"/>
    </source>
</evidence>
<evidence type="ECO:0000256" key="1">
    <source>
        <dbReference type="ARBA" id="ARBA00004651"/>
    </source>
</evidence>
<dbReference type="EMBL" id="JAVALS010000007">
    <property type="protein sequence ID" value="MDP5227707.1"/>
    <property type="molecule type" value="Genomic_DNA"/>
</dbReference>
<dbReference type="InterPro" id="IPR019127">
    <property type="entry name" value="Exosortase"/>
</dbReference>
<name>A0ABT9IQT4_9MICC</name>
<feature type="transmembrane region" description="Helical" evidence="8">
    <location>
        <begin position="148"/>
        <end position="169"/>
    </location>
</feature>
<gene>
    <name evidence="9" type="primary">xrtS</name>
    <name evidence="9" type="ORF">Q9R02_11125</name>
</gene>
<evidence type="ECO:0000256" key="8">
    <source>
        <dbReference type="SAM" id="Phobius"/>
    </source>
</evidence>
<dbReference type="NCBIfam" id="NF033767">
    <property type="entry name" value="exosort_XrtS"/>
    <property type="match status" value="1"/>
</dbReference>
<evidence type="ECO:0000256" key="3">
    <source>
        <dbReference type="ARBA" id="ARBA00022670"/>
    </source>
</evidence>
<keyword evidence="5" id="KW-0378">Hydrolase</keyword>
<keyword evidence="7 8" id="KW-0472">Membrane</keyword>
<evidence type="ECO:0000313" key="10">
    <source>
        <dbReference type="Proteomes" id="UP001232725"/>
    </source>
</evidence>
<keyword evidence="6 8" id="KW-1133">Transmembrane helix</keyword>
<feature type="transmembrane region" description="Helical" evidence="8">
    <location>
        <begin position="115"/>
        <end position="136"/>
    </location>
</feature>